<feature type="transmembrane region" description="Helical" evidence="1">
    <location>
        <begin position="12"/>
        <end position="33"/>
    </location>
</feature>
<keyword evidence="1" id="KW-1133">Transmembrane helix</keyword>
<feature type="transmembrane region" description="Helical" evidence="1">
    <location>
        <begin position="137"/>
        <end position="159"/>
    </location>
</feature>
<dbReference type="AlphaFoldDB" id="A0A2S6NDG2"/>
<organism evidence="2 3">
    <name type="scientific">Rhodopila globiformis</name>
    <name type="common">Rhodopseudomonas globiformis</name>
    <dbReference type="NCBI Taxonomy" id="1071"/>
    <lineage>
        <taxon>Bacteria</taxon>
        <taxon>Pseudomonadati</taxon>
        <taxon>Pseudomonadota</taxon>
        <taxon>Alphaproteobacteria</taxon>
        <taxon>Acetobacterales</taxon>
        <taxon>Acetobacteraceae</taxon>
        <taxon>Rhodopila</taxon>
    </lineage>
</organism>
<proteinExistence type="predicted"/>
<feature type="transmembrane region" description="Helical" evidence="1">
    <location>
        <begin position="85"/>
        <end position="106"/>
    </location>
</feature>
<dbReference type="OrthoDB" id="7356530at2"/>
<keyword evidence="1" id="KW-0812">Transmembrane</keyword>
<evidence type="ECO:0000256" key="1">
    <source>
        <dbReference type="SAM" id="Phobius"/>
    </source>
</evidence>
<evidence type="ECO:0000313" key="3">
    <source>
        <dbReference type="Proteomes" id="UP000239724"/>
    </source>
</evidence>
<keyword evidence="1" id="KW-0472">Membrane</keyword>
<dbReference type="EMBL" id="NHRY01000164">
    <property type="protein sequence ID" value="PPQ32647.1"/>
    <property type="molecule type" value="Genomic_DNA"/>
</dbReference>
<comment type="caution">
    <text evidence="2">The sequence shown here is derived from an EMBL/GenBank/DDBJ whole genome shotgun (WGS) entry which is preliminary data.</text>
</comment>
<feature type="transmembrane region" description="Helical" evidence="1">
    <location>
        <begin position="53"/>
        <end position="73"/>
    </location>
</feature>
<dbReference type="RefSeq" id="WP_104519749.1">
    <property type="nucleotide sequence ID" value="NZ_NHRY01000164.1"/>
</dbReference>
<sequence length="160" mass="17906">MTDIVLARALHVLAVVLWIGGVGMVTTVLLPAIRHGYPPAERFGLFHDLEQRFARQARFTTALAGLSGLYMVWRLDAWGRFETANFWWMHAMVITWAIFTVMLFVAEPLFLDRILARRAAAAPEATYRVVEWLHRGLLVLSLVTVAGAVAGSLGVNLFAW</sequence>
<accession>A0A2S6NDG2</accession>
<reference evidence="2 3" key="1">
    <citation type="journal article" date="2018" name="Arch. Microbiol.">
        <title>New insights into the metabolic potential of the phototrophic purple bacterium Rhodopila globiformis DSM 161(T) from its draft genome sequence and evidence for a vanadium-dependent nitrogenase.</title>
        <authorList>
            <person name="Imhoff J.F."/>
            <person name="Rahn T."/>
            <person name="Kunzel S."/>
            <person name="Neulinger S.C."/>
        </authorList>
    </citation>
    <scope>NUCLEOTIDE SEQUENCE [LARGE SCALE GENOMIC DNA]</scope>
    <source>
        <strain evidence="2 3">DSM 161</strain>
    </source>
</reference>
<keyword evidence="3" id="KW-1185">Reference proteome</keyword>
<evidence type="ECO:0008006" key="4">
    <source>
        <dbReference type="Google" id="ProtNLM"/>
    </source>
</evidence>
<name>A0A2S6NDG2_RHOGL</name>
<dbReference type="Proteomes" id="UP000239724">
    <property type="component" value="Unassembled WGS sequence"/>
</dbReference>
<evidence type="ECO:0000313" key="2">
    <source>
        <dbReference type="EMBL" id="PPQ32647.1"/>
    </source>
</evidence>
<gene>
    <name evidence="2" type="ORF">CCS01_15530</name>
</gene>
<protein>
    <recommendedName>
        <fullName evidence="4">Copper resistance protein D domain-containing protein</fullName>
    </recommendedName>
</protein>